<evidence type="ECO:0000313" key="1">
    <source>
        <dbReference type="EMBL" id="JAD35340.1"/>
    </source>
</evidence>
<name>A0A0A8ZF19_ARUDO</name>
<reference evidence="1" key="1">
    <citation type="submission" date="2014-09" db="EMBL/GenBank/DDBJ databases">
        <authorList>
            <person name="Magalhaes I.L.F."/>
            <person name="Oliveira U."/>
            <person name="Santos F.R."/>
            <person name="Vidigal T.H.D.A."/>
            <person name="Brescovit A.D."/>
            <person name="Santos A.J."/>
        </authorList>
    </citation>
    <scope>NUCLEOTIDE SEQUENCE</scope>
    <source>
        <tissue evidence="1">Shoot tissue taken approximately 20 cm above the soil surface</tissue>
    </source>
</reference>
<protein>
    <submittedName>
        <fullName evidence="1">Uncharacterized protein</fullName>
    </submittedName>
</protein>
<sequence>MPKKRKAFGVQHCIQGLPINRVKGFSKVQFQNHSLSFSLVTALNNFSSIQEVFCNTPPFEKPSLMNMH</sequence>
<reference evidence="1" key="2">
    <citation type="journal article" date="2015" name="Data Brief">
        <title>Shoot transcriptome of the giant reed, Arundo donax.</title>
        <authorList>
            <person name="Barrero R.A."/>
            <person name="Guerrero F.D."/>
            <person name="Moolhuijzen P."/>
            <person name="Goolsby J.A."/>
            <person name="Tidwell J."/>
            <person name="Bellgard S.E."/>
            <person name="Bellgard M.I."/>
        </authorList>
    </citation>
    <scope>NUCLEOTIDE SEQUENCE</scope>
    <source>
        <tissue evidence="1">Shoot tissue taken approximately 20 cm above the soil surface</tissue>
    </source>
</reference>
<dbReference type="AlphaFoldDB" id="A0A0A8ZF19"/>
<proteinExistence type="predicted"/>
<organism evidence="1">
    <name type="scientific">Arundo donax</name>
    <name type="common">Giant reed</name>
    <name type="synonym">Donax arundinaceus</name>
    <dbReference type="NCBI Taxonomy" id="35708"/>
    <lineage>
        <taxon>Eukaryota</taxon>
        <taxon>Viridiplantae</taxon>
        <taxon>Streptophyta</taxon>
        <taxon>Embryophyta</taxon>
        <taxon>Tracheophyta</taxon>
        <taxon>Spermatophyta</taxon>
        <taxon>Magnoliopsida</taxon>
        <taxon>Liliopsida</taxon>
        <taxon>Poales</taxon>
        <taxon>Poaceae</taxon>
        <taxon>PACMAD clade</taxon>
        <taxon>Arundinoideae</taxon>
        <taxon>Arundineae</taxon>
        <taxon>Arundo</taxon>
    </lineage>
</organism>
<dbReference type="EMBL" id="GBRH01262555">
    <property type="protein sequence ID" value="JAD35340.1"/>
    <property type="molecule type" value="Transcribed_RNA"/>
</dbReference>
<accession>A0A0A8ZF19</accession>